<feature type="transmembrane region" description="Helical" evidence="8">
    <location>
        <begin position="378"/>
        <end position="398"/>
    </location>
</feature>
<keyword evidence="8" id="KW-0997">Cell inner membrane</keyword>
<comment type="caution">
    <text evidence="10">The sequence shown here is derived from an EMBL/GenBank/DDBJ whole genome shotgun (WGS) entry which is preliminary data.</text>
</comment>
<dbReference type="EMBL" id="JACBGI020000026">
    <property type="protein sequence ID" value="MBF6058759.1"/>
    <property type="molecule type" value="Genomic_DNA"/>
</dbReference>
<dbReference type="CDD" id="cd17320">
    <property type="entry name" value="MFS_MdfA_MDR_like"/>
    <property type="match status" value="1"/>
</dbReference>
<evidence type="ECO:0000259" key="9">
    <source>
        <dbReference type="PROSITE" id="PS50850"/>
    </source>
</evidence>
<feature type="transmembrane region" description="Helical" evidence="8">
    <location>
        <begin position="52"/>
        <end position="71"/>
    </location>
</feature>
<keyword evidence="11" id="KW-1185">Reference proteome</keyword>
<dbReference type="InterPro" id="IPR036259">
    <property type="entry name" value="MFS_trans_sf"/>
</dbReference>
<keyword evidence="6 8" id="KW-1133">Transmembrane helix</keyword>
<dbReference type="NCBIfam" id="TIGR00710">
    <property type="entry name" value="efflux_Bcr_CflA"/>
    <property type="match status" value="1"/>
</dbReference>
<name>A0ABS0BYA1_9GAMM</name>
<organism evidence="10 11">
    <name type="scientific">Thiomicrorhabdus heinhorstiae</name>
    <dbReference type="NCBI Taxonomy" id="2748010"/>
    <lineage>
        <taxon>Bacteria</taxon>
        <taxon>Pseudomonadati</taxon>
        <taxon>Pseudomonadota</taxon>
        <taxon>Gammaproteobacteria</taxon>
        <taxon>Thiotrichales</taxon>
        <taxon>Piscirickettsiaceae</taxon>
        <taxon>Thiomicrorhabdus</taxon>
    </lineage>
</organism>
<keyword evidence="5 8" id="KW-0812">Transmembrane</keyword>
<proteinExistence type="inferred from homology"/>
<sequence>MNSISEAERRGLSPVWLVVLVALISMLAPFSIDTYLPSFPAIEADLGVSREWLTQSLSIYLGCFALATLVWGPLADRFGRRKVILLSMGGYLLSALLCALATDYYWLLIGRALQGLMAAGSVVASRAMIRDYFQGAEAQKAIALVMMLFTVAPAIAPIIGGWLEVHSGWRSVFYFLGAYALLIGLFFSIKIPETQHPHTVQSIRPADLLKSYAHSLLHPVFLRLVILQGLLIGGFFVYVASSASLIFDHLHLQEEDFWIFFVPVVSGILVGSMLSHRFSHLWSAKTLVTVALGLGVTAITVNLLLEGLVEPGTFWVIAPLVLYSIGFALANPGLSILSLDCLPNKRGMAASIQSLFQMGTAGMVSALVVPYVHHSLFLMALAQALMLSVGVLLWLSVWRHKVFVELNRRQQEESVQ</sequence>
<evidence type="ECO:0000256" key="6">
    <source>
        <dbReference type="ARBA" id="ARBA00022989"/>
    </source>
</evidence>
<reference evidence="10 11" key="1">
    <citation type="submission" date="2020-11" db="EMBL/GenBank/DDBJ databases">
        <title>Sulfur oxidizing isolate from Hospital Hole Sinkhole.</title>
        <authorList>
            <person name="Scott K.M."/>
        </authorList>
    </citation>
    <scope>NUCLEOTIDE SEQUENCE [LARGE SCALE GENOMIC DNA]</scope>
    <source>
        <strain evidence="10 11">HH1</strain>
    </source>
</reference>
<feature type="transmembrane region" description="Helical" evidence="8">
    <location>
        <begin position="83"/>
        <end position="106"/>
    </location>
</feature>
<feature type="transmembrane region" description="Helical" evidence="8">
    <location>
        <begin position="12"/>
        <end position="32"/>
    </location>
</feature>
<feature type="transmembrane region" description="Helical" evidence="8">
    <location>
        <begin position="317"/>
        <end position="342"/>
    </location>
</feature>
<feature type="transmembrane region" description="Helical" evidence="8">
    <location>
        <begin position="257"/>
        <end position="274"/>
    </location>
</feature>
<dbReference type="Proteomes" id="UP001193680">
    <property type="component" value="Unassembled WGS sequence"/>
</dbReference>
<dbReference type="Gene3D" id="1.20.1720.10">
    <property type="entry name" value="Multidrug resistance protein D"/>
    <property type="match status" value="1"/>
</dbReference>
<protein>
    <recommendedName>
        <fullName evidence="8">Bcr/CflA family efflux transporter</fullName>
    </recommendedName>
</protein>
<feature type="transmembrane region" description="Helical" evidence="8">
    <location>
        <begin position="141"/>
        <end position="163"/>
    </location>
</feature>
<dbReference type="RefSeq" id="WP_185978906.1">
    <property type="nucleotide sequence ID" value="NZ_JACBGI020000026.1"/>
</dbReference>
<keyword evidence="4" id="KW-1003">Cell membrane</keyword>
<feature type="transmembrane region" description="Helical" evidence="8">
    <location>
        <begin position="112"/>
        <end position="129"/>
    </location>
</feature>
<keyword evidence="7 8" id="KW-0472">Membrane</keyword>
<evidence type="ECO:0000256" key="5">
    <source>
        <dbReference type="ARBA" id="ARBA00022692"/>
    </source>
</evidence>
<dbReference type="PANTHER" id="PTHR43124">
    <property type="entry name" value="PURINE EFFLUX PUMP PBUE"/>
    <property type="match status" value="1"/>
</dbReference>
<comment type="subcellular location">
    <subcellularLocation>
        <location evidence="8">Cell inner membrane</location>
        <topology evidence="8">Multi-pass membrane protein</topology>
    </subcellularLocation>
    <subcellularLocation>
        <location evidence="1">Cell membrane</location>
        <topology evidence="1">Multi-pass membrane protein</topology>
    </subcellularLocation>
</comment>
<evidence type="ECO:0000313" key="10">
    <source>
        <dbReference type="EMBL" id="MBF6058759.1"/>
    </source>
</evidence>
<dbReference type="PROSITE" id="PS50850">
    <property type="entry name" value="MFS"/>
    <property type="match status" value="1"/>
</dbReference>
<dbReference type="InterPro" id="IPR020846">
    <property type="entry name" value="MFS_dom"/>
</dbReference>
<dbReference type="InterPro" id="IPR011701">
    <property type="entry name" value="MFS"/>
</dbReference>
<dbReference type="PANTHER" id="PTHR43124:SF3">
    <property type="entry name" value="CHLORAMPHENICOL EFFLUX PUMP RV0191"/>
    <property type="match status" value="1"/>
</dbReference>
<keyword evidence="3 8" id="KW-0813">Transport</keyword>
<evidence type="ECO:0000256" key="2">
    <source>
        <dbReference type="ARBA" id="ARBA00006236"/>
    </source>
</evidence>
<feature type="transmembrane region" description="Helical" evidence="8">
    <location>
        <begin position="286"/>
        <end position="305"/>
    </location>
</feature>
<dbReference type="Pfam" id="PF07690">
    <property type="entry name" value="MFS_1"/>
    <property type="match status" value="1"/>
</dbReference>
<evidence type="ECO:0000256" key="1">
    <source>
        <dbReference type="ARBA" id="ARBA00004651"/>
    </source>
</evidence>
<comment type="similarity">
    <text evidence="2 8">Belongs to the major facilitator superfamily. Bcr/CmlA family.</text>
</comment>
<evidence type="ECO:0000256" key="7">
    <source>
        <dbReference type="ARBA" id="ARBA00023136"/>
    </source>
</evidence>
<gene>
    <name evidence="10" type="ORF">H8792_010440</name>
</gene>
<evidence type="ECO:0000313" key="11">
    <source>
        <dbReference type="Proteomes" id="UP001193680"/>
    </source>
</evidence>
<dbReference type="SUPFAM" id="SSF103473">
    <property type="entry name" value="MFS general substrate transporter"/>
    <property type="match status" value="1"/>
</dbReference>
<feature type="transmembrane region" description="Helical" evidence="8">
    <location>
        <begin position="220"/>
        <end position="245"/>
    </location>
</feature>
<feature type="transmembrane region" description="Helical" evidence="8">
    <location>
        <begin position="169"/>
        <end position="189"/>
    </location>
</feature>
<evidence type="ECO:0000256" key="3">
    <source>
        <dbReference type="ARBA" id="ARBA00022448"/>
    </source>
</evidence>
<accession>A0ABS0BYA1</accession>
<dbReference type="InterPro" id="IPR004812">
    <property type="entry name" value="Efflux_drug-R_Bcr/CmlA"/>
</dbReference>
<feature type="domain" description="Major facilitator superfamily (MFS) profile" evidence="9">
    <location>
        <begin position="17"/>
        <end position="399"/>
    </location>
</feature>
<evidence type="ECO:0000256" key="8">
    <source>
        <dbReference type="RuleBase" id="RU365088"/>
    </source>
</evidence>
<dbReference type="InterPro" id="IPR050189">
    <property type="entry name" value="MFS_Efflux_Transporters"/>
</dbReference>
<evidence type="ECO:0000256" key="4">
    <source>
        <dbReference type="ARBA" id="ARBA00022475"/>
    </source>
</evidence>
<feature type="transmembrane region" description="Helical" evidence="8">
    <location>
        <begin position="354"/>
        <end position="372"/>
    </location>
</feature>